<keyword evidence="3" id="KW-1185">Reference proteome</keyword>
<accession>A0A4C1W0T7</accession>
<protein>
    <submittedName>
        <fullName evidence="2">Uncharacterized protein</fullName>
    </submittedName>
</protein>
<sequence length="114" mass="13017">MLGKSRKCCTHVECDMFLRICAVPETGLYVRLAGRHFPEVMENAEKRRKSLDNELQRGPHIAELAKMLSFGAYAFEKIRNLSNIQFARLVYFCCFLVPYVAQCLMASPFITCCG</sequence>
<proteinExistence type="predicted"/>
<evidence type="ECO:0000313" key="2">
    <source>
        <dbReference type="EMBL" id="GBP45156.1"/>
    </source>
</evidence>
<keyword evidence="1" id="KW-1133">Transmembrane helix</keyword>
<keyword evidence="1" id="KW-0472">Membrane</keyword>
<dbReference type="Proteomes" id="UP000299102">
    <property type="component" value="Unassembled WGS sequence"/>
</dbReference>
<organism evidence="2 3">
    <name type="scientific">Eumeta variegata</name>
    <name type="common">Bagworm moth</name>
    <name type="synonym">Eumeta japonica</name>
    <dbReference type="NCBI Taxonomy" id="151549"/>
    <lineage>
        <taxon>Eukaryota</taxon>
        <taxon>Metazoa</taxon>
        <taxon>Ecdysozoa</taxon>
        <taxon>Arthropoda</taxon>
        <taxon>Hexapoda</taxon>
        <taxon>Insecta</taxon>
        <taxon>Pterygota</taxon>
        <taxon>Neoptera</taxon>
        <taxon>Endopterygota</taxon>
        <taxon>Lepidoptera</taxon>
        <taxon>Glossata</taxon>
        <taxon>Ditrysia</taxon>
        <taxon>Tineoidea</taxon>
        <taxon>Psychidae</taxon>
        <taxon>Oiketicinae</taxon>
        <taxon>Eumeta</taxon>
    </lineage>
</organism>
<feature type="transmembrane region" description="Helical" evidence="1">
    <location>
        <begin position="89"/>
        <end position="110"/>
    </location>
</feature>
<evidence type="ECO:0000256" key="1">
    <source>
        <dbReference type="SAM" id="Phobius"/>
    </source>
</evidence>
<reference evidence="2 3" key="1">
    <citation type="journal article" date="2019" name="Commun. Biol.">
        <title>The bagworm genome reveals a unique fibroin gene that provides high tensile strength.</title>
        <authorList>
            <person name="Kono N."/>
            <person name="Nakamura H."/>
            <person name="Ohtoshi R."/>
            <person name="Tomita M."/>
            <person name="Numata K."/>
            <person name="Arakawa K."/>
        </authorList>
    </citation>
    <scope>NUCLEOTIDE SEQUENCE [LARGE SCALE GENOMIC DNA]</scope>
</reference>
<gene>
    <name evidence="2" type="ORF">EVAR_95808_1</name>
</gene>
<comment type="caution">
    <text evidence="2">The sequence shown here is derived from an EMBL/GenBank/DDBJ whole genome shotgun (WGS) entry which is preliminary data.</text>
</comment>
<dbReference type="EMBL" id="BGZK01000465">
    <property type="protein sequence ID" value="GBP45156.1"/>
    <property type="molecule type" value="Genomic_DNA"/>
</dbReference>
<dbReference type="AlphaFoldDB" id="A0A4C1W0T7"/>
<dbReference type="OrthoDB" id="414730at2759"/>
<evidence type="ECO:0000313" key="3">
    <source>
        <dbReference type="Proteomes" id="UP000299102"/>
    </source>
</evidence>
<keyword evidence="1" id="KW-0812">Transmembrane</keyword>
<name>A0A4C1W0T7_EUMVA</name>